<dbReference type="Gene3D" id="3.80.10.10">
    <property type="entry name" value="Ribonuclease Inhibitor"/>
    <property type="match status" value="2"/>
</dbReference>
<organism evidence="7 8">
    <name type="scientific">Prunus dulcis</name>
    <name type="common">Almond</name>
    <name type="synonym">Amygdalus dulcis</name>
    <dbReference type="NCBI Taxonomy" id="3755"/>
    <lineage>
        <taxon>Eukaryota</taxon>
        <taxon>Viridiplantae</taxon>
        <taxon>Streptophyta</taxon>
        <taxon>Embryophyta</taxon>
        <taxon>Tracheophyta</taxon>
        <taxon>Spermatophyta</taxon>
        <taxon>Magnoliopsida</taxon>
        <taxon>eudicotyledons</taxon>
        <taxon>Gunneridae</taxon>
        <taxon>Pentapetalae</taxon>
        <taxon>rosids</taxon>
        <taxon>fabids</taxon>
        <taxon>Rosales</taxon>
        <taxon>Rosaceae</taxon>
        <taxon>Amygdaloideae</taxon>
        <taxon>Amygdaleae</taxon>
        <taxon>Prunus</taxon>
    </lineage>
</organism>
<dbReference type="Proteomes" id="UP001054821">
    <property type="component" value="Chromosome 1"/>
</dbReference>
<evidence type="ECO:0000256" key="5">
    <source>
        <dbReference type="SAM" id="MobiDB-lite"/>
    </source>
</evidence>
<evidence type="ECO:0000313" key="7">
    <source>
        <dbReference type="EMBL" id="KAI5356017.1"/>
    </source>
</evidence>
<dbReference type="PANTHER" id="PTHR11017">
    <property type="entry name" value="LEUCINE-RICH REPEAT-CONTAINING PROTEIN"/>
    <property type="match status" value="1"/>
</dbReference>
<dbReference type="Gene3D" id="1.10.8.430">
    <property type="entry name" value="Helical domain of apoptotic protease-activating factors"/>
    <property type="match status" value="1"/>
</dbReference>
<dbReference type="PANTHER" id="PTHR11017:SF575">
    <property type="entry name" value="ADP-RIBOSYL CYCLASE_CYCLIC ADP-RIBOSE HYDROLASE"/>
    <property type="match status" value="1"/>
</dbReference>
<dbReference type="SUPFAM" id="SSF52200">
    <property type="entry name" value="Toll/Interleukin receptor TIR domain"/>
    <property type="match status" value="1"/>
</dbReference>
<feature type="region of interest" description="Disordered" evidence="5">
    <location>
        <begin position="1"/>
        <end position="23"/>
    </location>
</feature>
<evidence type="ECO:0000256" key="1">
    <source>
        <dbReference type="ARBA" id="ARBA00022614"/>
    </source>
</evidence>
<dbReference type="PROSITE" id="PS51450">
    <property type="entry name" value="LRR"/>
    <property type="match status" value="1"/>
</dbReference>
<dbReference type="PRINTS" id="PR00364">
    <property type="entry name" value="DISEASERSIST"/>
</dbReference>
<dbReference type="InterPro" id="IPR001611">
    <property type="entry name" value="Leu-rich_rpt"/>
</dbReference>
<dbReference type="Gene3D" id="3.40.50.10140">
    <property type="entry name" value="Toll/interleukin-1 receptor homology (TIR) domain"/>
    <property type="match status" value="1"/>
</dbReference>
<protein>
    <recommendedName>
        <fullName evidence="6">TIR domain-containing protein</fullName>
    </recommendedName>
</protein>
<dbReference type="GO" id="GO:0006952">
    <property type="term" value="P:defense response"/>
    <property type="evidence" value="ECO:0007669"/>
    <property type="project" value="UniProtKB-KW"/>
</dbReference>
<dbReference type="FunFam" id="3.40.50.10140:FF:000007">
    <property type="entry name" value="Disease resistance protein (TIR-NBS-LRR class)"/>
    <property type="match status" value="1"/>
</dbReference>
<keyword evidence="1" id="KW-0433">Leucine-rich repeat</keyword>
<dbReference type="Gene3D" id="3.40.50.300">
    <property type="entry name" value="P-loop containing nucleotide triphosphate hydrolases"/>
    <property type="match status" value="1"/>
</dbReference>
<dbReference type="InterPro" id="IPR036390">
    <property type="entry name" value="WH_DNA-bd_sf"/>
</dbReference>
<evidence type="ECO:0000259" key="6">
    <source>
        <dbReference type="PROSITE" id="PS50104"/>
    </source>
</evidence>
<dbReference type="InterPro" id="IPR000157">
    <property type="entry name" value="TIR_dom"/>
</dbReference>
<evidence type="ECO:0000256" key="4">
    <source>
        <dbReference type="ARBA" id="ARBA00023027"/>
    </source>
</evidence>
<keyword evidence="4" id="KW-0520">NAD</keyword>
<dbReference type="Pfam" id="PF23282">
    <property type="entry name" value="WHD_ROQ1"/>
    <property type="match status" value="1"/>
</dbReference>
<evidence type="ECO:0000256" key="2">
    <source>
        <dbReference type="ARBA" id="ARBA00022737"/>
    </source>
</evidence>
<gene>
    <name evidence="7" type="ORF">L3X38_008912</name>
</gene>
<dbReference type="SUPFAM" id="SSF52540">
    <property type="entry name" value="P-loop containing nucleoside triphosphate hydrolases"/>
    <property type="match status" value="1"/>
</dbReference>
<dbReference type="InterPro" id="IPR035897">
    <property type="entry name" value="Toll_tir_struct_dom_sf"/>
</dbReference>
<accession>A0AAD4ZXA4</accession>
<dbReference type="Pfam" id="PF01582">
    <property type="entry name" value="TIR"/>
    <property type="match status" value="1"/>
</dbReference>
<feature type="region of interest" description="Disordered" evidence="5">
    <location>
        <begin position="1013"/>
        <end position="1039"/>
    </location>
</feature>
<dbReference type="SUPFAM" id="SSF46785">
    <property type="entry name" value="Winged helix' DNA-binding domain"/>
    <property type="match status" value="1"/>
</dbReference>
<evidence type="ECO:0000256" key="3">
    <source>
        <dbReference type="ARBA" id="ARBA00022821"/>
    </source>
</evidence>
<dbReference type="InterPro" id="IPR032675">
    <property type="entry name" value="LRR_dom_sf"/>
</dbReference>
<feature type="compositionally biased region" description="Acidic residues" evidence="5">
    <location>
        <begin position="1029"/>
        <end position="1038"/>
    </location>
</feature>
<dbReference type="SMART" id="SM00255">
    <property type="entry name" value="TIR"/>
    <property type="match status" value="1"/>
</dbReference>
<dbReference type="GO" id="GO:0007165">
    <property type="term" value="P:signal transduction"/>
    <property type="evidence" value="ECO:0007669"/>
    <property type="project" value="InterPro"/>
</dbReference>
<name>A0AAD4ZXA4_PRUDU</name>
<keyword evidence="2" id="KW-0677">Repeat</keyword>
<dbReference type="Pfam" id="PF00931">
    <property type="entry name" value="NB-ARC"/>
    <property type="match status" value="1"/>
</dbReference>
<dbReference type="SUPFAM" id="SSF52058">
    <property type="entry name" value="L domain-like"/>
    <property type="match status" value="1"/>
</dbReference>
<feature type="compositionally biased region" description="Low complexity" evidence="5">
    <location>
        <begin position="10"/>
        <end position="21"/>
    </location>
</feature>
<feature type="domain" description="TIR" evidence="6">
    <location>
        <begin position="25"/>
        <end position="196"/>
    </location>
</feature>
<dbReference type="InterPro" id="IPR044974">
    <property type="entry name" value="Disease_R_plants"/>
</dbReference>
<dbReference type="InterPro" id="IPR042197">
    <property type="entry name" value="Apaf_helical"/>
</dbReference>
<reference evidence="7 8" key="1">
    <citation type="journal article" date="2022" name="G3 (Bethesda)">
        <title>Whole-genome sequence and methylome profiling of the almond [Prunus dulcis (Mill.) D.A. Webb] cultivar 'Nonpareil'.</title>
        <authorList>
            <person name="D'Amico-Willman K.M."/>
            <person name="Ouma W.Z."/>
            <person name="Meulia T."/>
            <person name="Sideli G.M."/>
            <person name="Gradziel T.M."/>
            <person name="Fresnedo-Ramirez J."/>
        </authorList>
    </citation>
    <scope>NUCLEOTIDE SEQUENCE [LARGE SCALE GENOMIC DNA]</scope>
    <source>
        <strain evidence="7">Clone GOH B32 T37-40</strain>
    </source>
</reference>
<evidence type="ECO:0000313" key="8">
    <source>
        <dbReference type="Proteomes" id="UP001054821"/>
    </source>
</evidence>
<keyword evidence="8" id="KW-1185">Reference proteome</keyword>
<dbReference type="InterPro" id="IPR058192">
    <property type="entry name" value="WHD_ROQ1-like"/>
</dbReference>
<sequence>MDTSTAVEASSPTFSSSSSCSSDDEMYDVFLSFRGEDTRKTFTDHLYWGLKHARVDVFIDENEIRGGEIIPDELKQIIERARISVIIFSRRYADSIWCLEELEKIMECRRTLGQIVLPIFYDVDLSDVREQTKSFAEAFQTLEERFHGVKDKEEKIQSWRKSLTEAAGLDSLVFSKIDGYEGEFIRKIIDDINRKLKSTCLGIVGIESSKQEISNYIQVQVGIDSRLQDISTHLDVGGSNDVRIIGIWGMGGMGKTTVAEAIFNKYHPSFEANSFLQNMRERKLVDLQEQLLFDIVKLTKVEGNNVGEMMDEIKKRLQRRKVLVILDDICHVDQLKALAIKRDSFGRGSRIVITTRKKHLLKMIEVDKICCLEAMNEVEALELLSLHAFKRRCPSEGFLELSSEVVGYCGGLPLALKVLGSSLYNGSTTEWRNALDKWKSLPPKEIHEKLKVSYDELPDNYLRDAFLDISCFFIGMDMNYVMQILVRRGFSPVIGLSVLLEESLLTVGEDNKLMMHDLVRDMGREIARAQSPNIAGERSRLWHQEDVKDVLRNKSGTEEIEALTLDLQESEDPSFSTEAFRRMWRLRLLKLNYVQLTGSYKHISEELRWLCWHGFPLEVIPKDFYQKNLVAIDMSYSKLIRVWEDSHVLLSELKCLHLSHSACLKQLPDFSRLPNLEELILRGCKRLLWDHYCMTRRLAKLKLLDLGYCNLTEVNELRFLRSLKILRLDGNGFDWLPWLGPLSELEELTLNDCKNLRRISDLPKTLKFLKANYCTALESIECFPKRSSMRELDLKDCRKLKDISDLGDLLDSTETIHMEGCTNLSARFKEGMLKEWAASGGGGLFFSGNDIPSWFTALVNEDEIVYIDAPNCGIGALTVCVIYSSDDSESSGKLSLTVANRTQRTAFSIFPMTVSGVTPHEDYLWLGRIPNNVLNLKGGDKVHARAEFLREEGKKHFKLKKTGLCLEESVSIHAGKVHEMEWESKPYANPDTDDDAWPSKPWHNLIRKTTRLSLRGNLMPQKGKRRSEESEEASDDDAWPSKHLDLIRKKVRLSFKEMFLEQEMFLELEGELDASKKKAKE</sequence>
<comment type="caution">
    <text evidence="7">The sequence shown here is derived from an EMBL/GenBank/DDBJ whole genome shotgun (WGS) entry which is preliminary data.</text>
</comment>
<dbReference type="EMBL" id="JAJFAZ020000001">
    <property type="protein sequence ID" value="KAI5356017.1"/>
    <property type="molecule type" value="Genomic_DNA"/>
</dbReference>
<dbReference type="AlphaFoldDB" id="A0AAD4ZXA4"/>
<dbReference type="InterPro" id="IPR027417">
    <property type="entry name" value="P-loop_NTPase"/>
</dbReference>
<dbReference type="PROSITE" id="PS50104">
    <property type="entry name" value="TIR"/>
    <property type="match status" value="1"/>
</dbReference>
<dbReference type="GO" id="GO:0043531">
    <property type="term" value="F:ADP binding"/>
    <property type="evidence" value="ECO:0007669"/>
    <property type="project" value="InterPro"/>
</dbReference>
<keyword evidence="3" id="KW-0611">Plant defense</keyword>
<proteinExistence type="predicted"/>
<dbReference type="InterPro" id="IPR002182">
    <property type="entry name" value="NB-ARC"/>
</dbReference>